<organism evidence="1 2">
    <name type="scientific">Mitsuokella multacida</name>
    <dbReference type="NCBI Taxonomy" id="52226"/>
    <lineage>
        <taxon>Bacteria</taxon>
        <taxon>Bacillati</taxon>
        <taxon>Bacillota</taxon>
        <taxon>Negativicutes</taxon>
        <taxon>Selenomonadales</taxon>
        <taxon>Selenomonadaceae</taxon>
        <taxon>Mitsuokella</taxon>
    </lineage>
</organism>
<dbReference type="EMBL" id="QRHE01000001">
    <property type="protein sequence ID" value="RHF53560.1"/>
    <property type="molecule type" value="Genomic_DNA"/>
</dbReference>
<dbReference type="RefSeq" id="WP_118174677.1">
    <property type="nucleotide sequence ID" value="NZ_JAQEAO010000028.1"/>
</dbReference>
<name>A0A414P049_9FIRM</name>
<reference evidence="1 2" key="1">
    <citation type="submission" date="2018-08" db="EMBL/GenBank/DDBJ databases">
        <title>A genome reference for cultivated species of the human gut microbiota.</title>
        <authorList>
            <person name="Zou Y."/>
            <person name="Xue W."/>
            <person name="Luo G."/>
        </authorList>
    </citation>
    <scope>NUCLEOTIDE SEQUENCE [LARGE SCALE GENOMIC DNA]</scope>
    <source>
        <strain evidence="1 2">AM25-21AC</strain>
    </source>
</reference>
<evidence type="ECO:0000313" key="1">
    <source>
        <dbReference type="EMBL" id="RHF53560.1"/>
    </source>
</evidence>
<evidence type="ECO:0000313" key="2">
    <source>
        <dbReference type="Proteomes" id="UP000283442"/>
    </source>
</evidence>
<dbReference type="Proteomes" id="UP000283442">
    <property type="component" value="Unassembled WGS sequence"/>
</dbReference>
<proteinExistence type="predicted"/>
<dbReference type="AlphaFoldDB" id="A0A414P049"/>
<protein>
    <submittedName>
        <fullName evidence="1">Uncharacterized protein</fullName>
    </submittedName>
</protein>
<accession>A0A414P049</accession>
<gene>
    <name evidence="1" type="ORF">DW674_01505</name>
</gene>
<sequence length="216" mass="24507">MSENMEKTIGEVGRVDWSHFLLADFLELRWRLLHDWQAVLPGGEYFGQARIGDVCYDIQIEWLGEDEPGIVDAPDDGIAGDEAENPAEESAADEVDIDDLEDWNEFGDAIDGMELMVTMSPFFPHDGDSAEPPYDELVSGMPYDTQHGASLISSRRSFLQLTYESFLNLAEHSILETITRFPRLRSAASKQTGFWDRHDAILCKIREQDDEDDEDK</sequence>
<comment type="caution">
    <text evidence="1">The sequence shown here is derived from an EMBL/GenBank/DDBJ whole genome shotgun (WGS) entry which is preliminary data.</text>
</comment>